<dbReference type="Pfam" id="PF12340">
    <property type="entry name" value="DUF3638"/>
    <property type="match status" value="1"/>
</dbReference>
<feature type="domain" description="DUF3645" evidence="9">
    <location>
        <begin position="1074"/>
        <end position="1102"/>
    </location>
</feature>
<keyword evidence="5 11" id="KW-0378">Hydrolase</keyword>
<feature type="region of interest" description="Disordered" evidence="7">
    <location>
        <begin position="520"/>
        <end position="568"/>
    </location>
</feature>
<dbReference type="Pfam" id="PF12359">
    <property type="entry name" value="DUF3645"/>
    <property type="match status" value="1"/>
</dbReference>
<comment type="caution">
    <text evidence="10">The sequence shown here is derived from an EMBL/GenBank/DDBJ whole genome shotgun (WGS) entry which is preliminary data.</text>
</comment>
<evidence type="ECO:0000256" key="7">
    <source>
        <dbReference type="SAM" id="MobiDB-lite"/>
    </source>
</evidence>
<organism evidence="10">
    <name type="scientific">Cladocopium goreaui</name>
    <dbReference type="NCBI Taxonomy" id="2562237"/>
    <lineage>
        <taxon>Eukaryota</taxon>
        <taxon>Sar</taxon>
        <taxon>Alveolata</taxon>
        <taxon>Dinophyceae</taxon>
        <taxon>Suessiales</taxon>
        <taxon>Symbiodiniaceae</taxon>
        <taxon>Cladocopium</taxon>
    </lineage>
</organism>
<evidence type="ECO:0000256" key="1">
    <source>
        <dbReference type="ARBA" id="ARBA00000707"/>
    </source>
</evidence>
<dbReference type="EMBL" id="CAMXCT020001362">
    <property type="protein sequence ID" value="CAL1142753.1"/>
    <property type="molecule type" value="Genomic_DNA"/>
</dbReference>
<keyword evidence="3" id="KW-0645">Protease</keyword>
<dbReference type="PANTHER" id="PTHR13367">
    <property type="entry name" value="UBIQUITIN THIOESTERASE"/>
    <property type="match status" value="1"/>
</dbReference>
<dbReference type="GO" id="GO:0006508">
    <property type="term" value="P:proteolysis"/>
    <property type="evidence" value="ECO:0007669"/>
    <property type="project" value="UniProtKB-KW"/>
</dbReference>
<protein>
    <recommendedName>
        <fullName evidence="2">ubiquitinyl hydrolase 1</fullName>
        <ecNumber evidence="2">3.4.19.12</ecNumber>
    </recommendedName>
</protein>
<dbReference type="InterPro" id="IPR022105">
    <property type="entry name" value="DUF3645"/>
</dbReference>
<evidence type="ECO:0000313" key="10">
    <source>
        <dbReference type="EMBL" id="CAI3989378.1"/>
    </source>
</evidence>
<feature type="domain" description="DUF3638" evidence="8">
    <location>
        <begin position="728"/>
        <end position="946"/>
    </location>
</feature>
<dbReference type="InterPro" id="IPR051346">
    <property type="entry name" value="OTU_Deubiquitinase"/>
</dbReference>
<comment type="catalytic activity">
    <reaction evidence="1">
        <text>Thiol-dependent hydrolysis of ester, thioester, amide, peptide and isopeptide bonds formed by the C-terminal Gly of ubiquitin (a 76-residue protein attached to proteins as an intracellular targeting signal).</text>
        <dbReference type="EC" id="3.4.19.12"/>
    </reaction>
</comment>
<dbReference type="EMBL" id="CAMXCT010001362">
    <property type="protein sequence ID" value="CAI3989378.1"/>
    <property type="molecule type" value="Genomic_DNA"/>
</dbReference>
<dbReference type="OrthoDB" id="412924at2759"/>
<dbReference type="EC" id="3.4.19.12" evidence="2"/>
<evidence type="ECO:0000313" key="11">
    <source>
        <dbReference type="EMBL" id="CAL4776690.1"/>
    </source>
</evidence>
<dbReference type="GO" id="GO:0004843">
    <property type="term" value="F:cysteine-type deubiquitinase activity"/>
    <property type="evidence" value="ECO:0007669"/>
    <property type="project" value="UniProtKB-EC"/>
</dbReference>
<dbReference type="EMBL" id="CAMXCT030001362">
    <property type="protein sequence ID" value="CAL4776690.1"/>
    <property type="molecule type" value="Genomic_DNA"/>
</dbReference>
<dbReference type="PANTHER" id="PTHR13367:SF33">
    <property type="entry name" value="P-LOOP CONTAINING NUCLEOSIDE TRIPHOSPHATE HYDROLASE PROTEIN"/>
    <property type="match status" value="1"/>
</dbReference>
<evidence type="ECO:0000256" key="2">
    <source>
        <dbReference type="ARBA" id="ARBA00012759"/>
    </source>
</evidence>
<reference evidence="10" key="1">
    <citation type="submission" date="2022-10" db="EMBL/GenBank/DDBJ databases">
        <authorList>
            <person name="Chen Y."/>
            <person name="Dougan E. K."/>
            <person name="Chan C."/>
            <person name="Rhodes N."/>
            <person name="Thang M."/>
        </authorList>
    </citation>
    <scope>NUCLEOTIDE SEQUENCE</scope>
</reference>
<evidence type="ECO:0000256" key="5">
    <source>
        <dbReference type="ARBA" id="ARBA00022801"/>
    </source>
</evidence>
<evidence type="ECO:0000259" key="8">
    <source>
        <dbReference type="Pfam" id="PF12340"/>
    </source>
</evidence>
<proteinExistence type="predicted"/>
<reference evidence="11 12" key="2">
    <citation type="submission" date="2024-05" db="EMBL/GenBank/DDBJ databases">
        <authorList>
            <person name="Chen Y."/>
            <person name="Shah S."/>
            <person name="Dougan E. K."/>
            <person name="Thang M."/>
            <person name="Chan C."/>
        </authorList>
    </citation>
    <scope>NUCLEOTIDE SEQUENCE [LARGE SCALE GENOMIC DNA]</scope>
</reference>
<sequence>MAQISSTEFGGSVAMNQNFGTLVGLKHGLLLESPHETKLLLPHAAVCRYDKGNHCTVHLDLSDLRDPALFVYSLRADLWELRGQRDRVASLYLAMLHAMTSHVLRDPFTLQTGTERAVSLLRSARVRGNLCSGPDDAEQGMEQSILLEIAALSPNRQIEKNRPEVVSFPLPGLCAHEGLAFLARDAIVEIAEHQHLVGVDCCLEAVQECNELCGELQQRAYARSRDVYGLPGCLTDEEEASMKASNLPVWREALADSDGSEAARSVASSVFLPLQAQLQLMKPALKDILLTKEPLQGFSKDCLEDAPISDWQNTLSQSQVSLRDLWIGLYQAAMRKKEDKFGLLLAYTAFKWPDFTGYLQMLGTICVNREMFMHWTVPQHAEYEKPDQRGFNPRQVRSIIQNHLKVFDEPRPQMPTRREQEQADVEFEKRRNKHEQSCAETCRRIESRVHQAFISWLRKIPYDCQDEMITQPASLKDELNNLMEQWWKAHELHEFLTGVVETYAALEFQRPSPTLEVQLHQAQPPCPAKHDFSLPEPSPSELEPLRLEEEQWETGQPQSGMSMDPPSCSGQRRCPELALWKDEKYAAINKALQEPLQASWELAHKEKMNQISHDYFPRNLEKNLQDALEEVLVDREDAWKRVVQALEGRGRLDDLVRRSGLHARPTPLTVLPRLLSESDGQLKEIIGSFAVSLRAEQRMRRCLRLMQNPDMSVWLAKELQPSSSGCVGWSPSEYPGWLLLEVDNDFCIREHQAMVAKEMICANENQLLQLNMGEGKTAVIVPMLLAALADGSNLLRITVLSSLCFSNSADWQLKLGGLLGKKIYPLYCRRDLHIDKVAAQRMRRYVEKIRAGGHVVVTVPEHRLSLENKAIELAWKGDEEASRELHLLLEDLKRARDIVDESDDIFHAKYQLIYTLGNCREVDGGSLRWRVAACVLASVAKHAATLAETFQTNAILLEPGGVEYEFPESLRLTSGATDASTTQASCYQHLCKLIVDDFLNGAHQISVRLRADERVSFERSVLLAELHDEPWLQLPAEIQPLAYLLRGLLSNEVLLLALTKRYRVEYGVHSTAACRYAVPYRAKDVAAERTEFGHPDVAILLTYLTYYRGGLEEAYVKEVLDKLAQKTQDQAAAIYEEWTSEMGDDMPSELRLWSGINLADPKLVREMVKKIRKHRRVVDFWLDQIVFPLEAKCFDQKLVSTAWDLCRADHVTTGFSGTDDASLLLLLTISQKNLRDLNHTNGIVLRNLLQEENDAYFSLPPSAAANGASLLAEIYKSSSPINVVLDSGAWATDMTNEELAQKWLGSRNDMEAVVYFGAGNRMLVVNKAGLVTPLALSPYETNLQKCLIYLDDIHTRGSDFRLSAGTRAAVTLGRGMQKDKLVQTCMRMRLLGNGHSVCFYASDEVDRQIKACRPPSSGTVVPRGKGTLASRGKLHHLPAILSWCLANTAKSTAEKLPYWASQGMTQFCKKRAYERFNYQDADELGLLADACAQREVIALAEMYGHGRVQEPIPTVVEAMYQQRQQCLDCPIAVAEDICKIMDHVEELGANVLCAASLLHEEQERELEAEQEEETQVERPAAAVPAAPKLSRGLVELAFLGHTEETFLSLDSAVQQTTFGHLASWSVELCVTPDFVKTVADKGHTDHYLRPVVWLLQGRAKQVVISNFEAEAVARTFRKEGDCAQLCLIVPRIWAYQTLASSVPVPLAVEVFAGCLTTPSATLWPKSAASWD</sequence>
<keyword evidence="6" id="KW-0788">Thiol protease</keyword>
<evidence type="ECO:0000256" key="4">
    <source>
        <dbReference type="ARBA" id="ARBA00022786"/>
    </source>
</evidence>
<keyword evidence="12" id="KW-1185">Reference proteome</keyword>
<dbReference type="Proteomes" id="UP001152797">
    <property type="component" value="Unassembled WGS sequence"/>
</dbReference>
<evidence type="ECO:0000256" key="3">
    <source>
        <dbReference type="ARBA" id="ARBA00022670"/>
    </source>
</evidence>
<evidence type="ECO:0000313" key="12">
    <source>
        <dbReference type="Proteomes" id="UP001152797"/>
    </source>
</evidence>
<dbReference type="InterPro" id="IPR022099">
    <property type="entry name" value="DUF3638"/>
</dbReference>
<evidence type="ECO:0000256" key="6">
    <source>
        <dbReference type="ARBA" id="ARBA00022807"/>
    </source>
</evidence>
<accession>A0A9P1CEV8</accession>
<keyword evidence="4" id="KW-0833">Ubl conjugation pathway</keyword>
<evidence type="ECO:0000259" key="9">
    <source>
        <dbReference type="Pfam" id="PF12359"/>
    </source>
</evidence>
<name>A0A9P1CEV8_9DINO</name>
<gene>
    <name evidence="10" type="ORF">C1SCF055_LOCUS16458</name>
</gene>